<dbReference type="Proteomes" id="UP000011867">
    <property type="component" value="Chromosome"/>
</dbReference>
<dbReference type="OrthoDB" id="212530at2157"/>
<name>M1XTY9_NATM8</name>
<keyword evidence="2" id="KW-1185">Reference proteome</keyword>
<evidence type="ECO:0000313" key="2">
    <source>
        <dbReference type="Proteomes" id="UP000011867"/>
    </source>
</evidence>
<proteinExistence type="predicted"/>
<gene>
    <name evidence="1" type="ordered locus">Nmlp_3906</name>
</gene>
<protein>
    <submittedName>
        <fullName evidence="1">Uncharacterized protein</fullName>
    </submittedName>
</protein>
<evidence type="ECO:0000313" key="1">
    <source>
        <dbReference type="EMBL" id="CCQ38017.1"/>
    </source>
</evidence>
<dbReference type="EMBL" id="HF582854">
    <property type="protein sequence ID" value="CCQ38017.1"/>
    <property type="molecule type" value="Genomic_DNA"/>
</dbReference>
<dbReference type="KEGG" id="nmo:Nmlp_3906"/>
<dbReference type="HOGENOM" id="CLU_2875173_0_0_2"/>
<dbReference type="RefSeq" id="WP_015410744.1">
    <property type="nucleotide sequence ID" value="NC_020388.1"/>
</dbReference>
<dbReference type="AlphaFoldDB" id="M1XTY9"/>
<sequence>MILRCECGAPVEIEEGSDPDSGPQHWEVYRCVECRRTGTYHFGPNREEMTGCLVAERIPEVGR</sequence>
<accession>M1XTY9</accession>
<reference evidence="1 2" key="1">
    <citation type="journal article" date="2013" name="Genome Announc.">
        <title>Genome of the haloarchaeon Natronomonas moolapensis, a neutrophilic member of a previously haloalkaliphilic genus.</title>
        <authorList>
            <person name="Dyall-Smith M.L."/>
            <person name="Pfeiffer F."/>
            <person name="Oberwinkler T."/>
            <person name="Klee K."/>
            <person name="Rampp M."/>
            <person name="Palm P."/>
            <person name="Gross K."/>
            <person name="Schuster S.C."/>
            <person name="Oesterhelt D."/>
        </authorList>
    </citation>
    <scope>NUCLEOTIDE SEQUENCE [LARGE SCALE GENOMIC DNA]</scope>
    <source>
        <strain evidence="2">DSM 18674 / JCM 14361 / 8.8.11</strain>
    </source>
</reference>
<dbReference type="GeneID" id="14652212"/>
<organism evidence="1 2">
    <name type="scientific">Natronomonas moolapensis (strain DSM 18674 / CECT 7526 / JCM 14361 / 8.8.11)</name>
    <dbReference type="NCBI Taxonomy" id="268739"/>
    <lineage>
        <taxon>Archaea</taxon>
        <taxon>Methanobacteriati</taxon>
        <taxon>Methanobacteriota</taxon>
        <taxon>Stenosarchaea group</taxon>
        <taxon>Halobacteria</taxon>
        <taxon>Halobacteriales</taxon>
        <taxon>Natronomonadaceae</taxon>
        <taxon>Natronomonas</taxon>
    </lineage>
</organism>